<keyword evidence="1" id="KW-0614">Plasmid</keyword>
<dbReference type="Pfam" id="PF07366">
    <property type="entry name" value="SnoaL"/>
    <property type="match status" value="1"/>
</dbReference>
<evidence type="ECO:0000313" key="1">
    <source>
        <dbReference type="EMBL" id="UPM44627.1"/>
    </source>
</evidence>
<dbReference type="InterPro" id="IPR009959">
    <property type="entry name" value="Cyclase_SnoaL-like"/>
</dbReference>
<reference evidence="1" key="1">
    <citation type="submission" date="2022-04" db="EMBL/GenBank/DDBJ databases">
        <title>Halocatena sp. nov., isolated from a salt lake.</title>
        <authorList>
            <person name="Cui H.-L."/>
        </authorList>
    </citation>
    <scope>NUCLEOTIDE SEQUENCE</scope>
    <source>
        <strain evidence="1">AD-1</strain>
        <plasmid evidence="1">unnamed2</plasmid>
    </source>
</reference>
<organism evidence="1 2">
    <name type="scientific">Halocatena salina</name>
    <dbReference type="NCBI Taxonomy" id="2934340"/>
    <lineage>
        <taxon>Archaea</taxon>
        <taxon>Methanobacteriati</taxon>
        <taxon>Methanobacteriota</taxon>
        <taxon>Stenosarchaea group</taxon>
        <taxon>Halobacteria</taxon>
        <taxon>Halobacteriales</taxon>
        <taxon>Natronomonadaceae</taxon>
        <taxon>Halocatena</taxon>
    </lineage>
</organism>
<geneLocation type="plasmid" evidence="1 2">
    <name>unnamed2</name>
</geneLocation>
<dbReference type="AlphaFoldDB" id="A0A8U0A9W6"/>
<accession>A0A8U0A9W6</accession>
<dbReference type="PANTHER" id="PTHR38436:SF1">
    <property type="entry name" value="ESTER CYCLASE"/>
    <property type="match status" value="1"/>
</dbReference>
<sequence length="144" mass="16254">MLTDSETQIVDRYVEEILSDDNFAVADEILAPDFVIHGLQTLRGRESFIEVQSTVLRKAFPDLTFDVEDMFGDGNKVGVRATIRGTHQGEYLGIAATGRQVEVETTMILRVSDGQIEEVWPVMDSLTWFQQLGAVPTMDWQEEE</sequence>
<dbReference type="GO" id="GO:0030638">
    <property type="term" value="P:polyketide metabolic process"/>
    <property type="evidence" value="ECO:0007669"/>
    <property type="project" value="InterPro"/>
</dbReference>
<gene>
    <name evidence="1" type="ORF">MW046_16405</name>
</gene>
<dbReference type="SUPFAM" id="SSF54427">
    <property type="entry name" value="NTF2-like"/>
    <property type="match status" value="1"/>
</dbReference>
<evidence type="ECO:0000313" key="2">
    <source>
        <dbReference type="Proteomes" id="UP000831768"/>
    </source>
</evidence>
<dbReference type="InterPro" id="IPR032710">
    <property type="entry name" value="NTF2-like_dom_sf"/>
</dbReference>
<dbReference type="EMBL" id="CP096021">
    <property type="protein sequence ID" value="UPM44627.1"/>
    <property type="molecule type" value="Genomic_DNA"/>
</dbReference>
<keyword evidence="2" id="KW-1185">Reference proteome</keyword>
<dbReference type="GeneID" id="71929662"/>
<dbReference type="Gene3D" id="3.10.450.50">
    <property type="match status" value="1"/>
</dbReference>
<name>A0A8U0A9W6_9EURY</name>
<dbReference type="RefSeq" id="WP_247995281.1">
    <property type="nucleotide sequence ID" value="NZ_CP096021.1"/>
</dbReference>
<protein>
    <submittedName>
        <fullName evidence="1">Ester cyclase</fullName>
    </submittedName>
</protein>
<dbReference type="PANTHER" id="PTHR38436">
    <property type="entry name" value="POLYKETIDE CYCLASE SNOAL-LIKE DOMAIN"/>
    <property type="match status" value="1"/>
</dbReference>
<proteinExistence type="predicted"/>
<dbReference type="KEGG" id="haad:MW046_16405"/>
<dbReference type="Proteomes" id="UP000831768">
    <property type="component" value="Plasmid unnamed2"/>
</dbReference>